<gene>
    <name evidence="1" type="ORF">T310_2446</name>
</gene>
<dbReference type="Proteomes" id="UP000053958">
    <property type="component" value="Unassembled WGS sequence"/>
</dbReference>
<comment type="caution">
    <text evidence="1">The sequence shown here is derived from an EMBL/GenBank/DDBJ whole genome shotgun (WGS) entry which is preliminary data.</text>
</comment>
<evidence type="ECO:0000313" key="1">
    <source>
        <dbReference type="EMBL" id="KKA23519.1"/>
    </source>
</evidence>
<reference evidence="1 2" key="1">
    <citation type="submission" date="2015-04" db="EMBL/GenBank/DDBJ databases">
        <authorList>
            <person name="Heijne W.H."/>
            <person name="Fedorova N.D."/>
            <person name="Nierman W.C."/>
            <person name="Vollebregt A.W."/>
            <person name="Zhao Z."/>
            <person name="Wu L."/>
            <person name="Kumar M."/>
            <person name="Stam H."/>
            <person name="van den Berg M.A."/>
            <person name="Pel H.J."/>
        </authorList>
    </citation>
    <scope>NUCLEOTIDE SEQUENCE [LARGE SCALE GENOMIC DNA]</scope>
    <source>
        <strain evidence="1 2">CBS 393.64</strain>
    </source>
</reference>
<proteinExistence type="predicted"/>
<accession>A0A0F4YZ45</accession>
<dbReference type="EMBL" id="LASV01000099">
    <property type="protein sequence ID" value="KKA23519.1"/>
    <property type="molecule type" value="Genomic_DNA"/>
</dbReference>
<evidence type="ECO:0000313" key="2">
    <source>
        <dbReference type="Proteomes" id="UP000053958"/>
    </source>
</evidence>
<dbReference type="GeneID" id="25314797"/>
<dbReference type="RefSeq" id="XP_013330131.1">
    <property type="nucleotide sequence ID" value="XM_013474677.1"/>
</dbReference>
<keyword evidence="2" id="KW-1185">Reference proteome</keyword>
<protein>
    <submittedName>
        <fullName evidence="1">Uncharacterized protein</fullName>
    </submittedName>
</protein>
<organism evidence="1 2">
    <name type="scientific">Rasamsonia emersonii (strain ATCC 16479 / CBS 393.64 / IMI 116815)</name>
    <dbReference type="NCBI Taxonomy" id="1408163"/>
    <lineage>
        <taxon>Eukaryota</taxon>
        <taxon>Fungi</taxon>
        <taxon>Dikarya</taxon>
        <taxon>Ascomycota</taxon>
        <taxon>Pezizomycotina</taxon>
        <taxon>Eurotiomycetes</taxon>
        <taxon>Eurotiomycetidae</taxon>
        <taxon>Eurotiales</taxon>
        <taxon>Trichocomaceae</taxon>
        <taxon>Rasamsonia</taxon>
    </lineage>
</organism>
<name>A0A0F4YZ45_RASE3</name>
<sequence>MLIHVKSLADHHSPDLNFKLSQSEMDYLTTYLPGQDVQCLRHARAMTRSRANRRGRPPTRLRRPGEDLQSCIFCISIKVDKVDREFSIKLRMVVGRDDQLPDERLMCNDGRHAAQPSWNCNAEDYYTESPPTSTVTVAFWRRANSRREIKLLWLFGSPSQDPPGFPVIQSRPPANAVTLNQKNLSSAACSVQREFRLIPSGPVIDMNLQNGKKCERQNIPNRIQMLEMRQTGVATKKILAELNRRHQTPNQEADVTASILAPDWQLHRMPGSAEYNTVGTHHMAAFPSHPAGS</sequence>
<dbReference type="AlphaFoldDB" id="A0A0F4YZ45"/>